<dbReference type="Pfam" id="PF00583">
    <property type="entry name" value="Acetyltransf_1"/>
    <property type="match status" value="1"/>
</dbReference>
<organism evidence="2 3">
    <name type="scientific">Segnochrobactrum spirostomi</name>
    <dbReference type="NCBI Taxonomy" id="2608987"/>
    <lineage>
        <taxon>Bacteria</taxon>
        <taxon>Pseudomonadati</taxon>
        <taxon>Pseudomonadota</taxon>
        <taxon>Alphaproteobacteria</taxon>
        <taxon>Hyphomicrobiales</taxon>
        <taxon>Segnochrobactraceae</taxon>
        <taxon>Segnochrobactrum</taxon>
    </lineage>
</organism>
<proteinExistence type="predicted"/>
<reference evidence="2 3" key="1">
    <citation type="submission" date="2019-09" db="EMBL/GenBank/DDBJ databases">
        <title>Segnochrobactrum spirostomi gen. nov., sp. nov., isolated from the ciliate Spirostomum cf. yagiui and description of a novel family, Segnochrobactraceae fam. nov. within the order Rhizobiales of the class Alphaproteobacteria.</title>
        <authorList>
            <person name="Akter S."/>
            <person name="Shazib S.U.A."/>
            <person name="Shin M.K."/>
        </authorList>
    </citation>
    <scope>NUCLEOTIDE SEQUENCE [LARGE SCALE GENOMIC DNA]</scope>
    <source>
        <strain evidence="2 3">Sp-1</strain>
    </source>
</reference>
<evidence type="ECO:0000313" key="2">
    <source>
        <dbReference type="EMBL" id="MQT12198.1"/>
    </source>
</evidence>
<comment type="caution">
    <text evidence="2">The sequence shown here is derived from an EMBL/GenBank/DDBJ whole genome shotgun (WGS) entry which is preliminary data.</text>
</comment>
<name>A0A6A7Y1B3_9HYPH</name>
<evidence type="ECO:0000259" key="1">
    <source>
        <dbReference type="PROSITE" id="PS51186"/>
    </source>
</evidence>
<dbReference type="AlphaFoldDB" id="A0A6A7Y1B3"/>
<dbReference type="Proteomes" id="UP000332515">
    <property type="component" value="Unassembled WGS sequence"/>
</dbReference>
<dbReference type="Gene3D" id="3.40.630.30">
    <property type="match status" value="1"/>
</dbReference>
<dbReference type="SUPFAM" id="SSF55729">
    <property type="entry name" value="Acyl-CoA N-acyltransferases (Nat)"/>
    <property type="match status" value="1"/>
</dbReference>
<keyword evidence="3" id="KW-1185">Reference proteome</keyword>
<dbReference type="Pfam" id="PF18014">
    <property type="entry name" value="Acetyltransf_18"/>
    <property type="match status" value="1"/>
</dbReference>
<dbReference type="InterPro" id="IPR016181">
    <property type="entry name" value="Acyl_CoA_acyltransferase"/>
</dbReference>
<sequence>MPVLVRPLRPAEVDVAVAWAAREGWDPGLHDAAAFRAQDEGGFLGLFVDGEMAASISVVSYGPDFAFLGFYICRPDLRGRGHGFALWRAGLARLGHGPDGETATAGAVTVPARTVGLDGVVAEQGHYASSGFVPAHRNIRYGGPAPSAGAPALRPGLTIVPVSADRVAAVAGYDLELFRFPRFAFLAAWLAPPDGLALAAEANGRIVGYGVIRRTAAGFKIGPLFADDTATADRLFTRLAAHADGGRIFLDVPEPNAAARALAEEAGLVPVFETARMYKGPPPALPLARIFGITTFELG</sequence>
<feature type="domain" description="N-acetyltransferase" evidence="1">
    <location>
        <begin position="157"/>
        <end position="292"/>
    </location>
</feature>
<dbReference type="PANTHER" id="PTHR47237:SF1">
    <property type="entry name" value="SLL0310 PROTEIN"/>
    <property type="match status" value="1"/>
</dbReference>
<dbReference type="InterPro" id="IPR052729">
    <property type="entry name" value="Acyl/Acetyltrans_Enzymes"/>
</dbReference>
<dbReference type="PANTHER" id="PTHR47237">
    <property type="entry name" value="SLL0310 PROTEIN"/>
    <property type="match status" value="1"/>
</dbReference>
<protein>
    <submittedName>
        <fullName evidence="2">GNAT family N-acetyltransferase</fullName>
    </submittedName>
</protein>
<accession>A0A6A7Y1B3</accession>
<dbReference type="PROSITE" id="PS51186">
    <property type="entry name" value="GNAT"/>
    <property type="match status" value="2"/>
</dbReference>
<dbReference type="GO" id="GO:0016747">
    <property type="term" value="F:acyltransferase activity, transferring groups other than amino-acyl groups"/>
    <property type="evidence" value="ECO:0007669"/>
    <property type="project" value="InterPro"/>
</dbReference>
<dbReference type="EMBL" id="VWNA01000001">
    <property type="protein sequence ID" value="MQT12198.1"/>
    <property type="molecule type" value="Genomic_DNA"/>
</dbReference>
<dbReference type="InterPro" id="IPR000182">
    <property type="entry name" value="GNAT_dom"/>
</dbReference>
<evidence type="ECO:0000313" key="3">
    <source>
        <dbReference type="Proteomes" id="UP000332515"/>
    </source>
</evidence>
<dbReference type="RefSeq" id="WP_153479495.1">
    <property type="nucleotide sequence ID" value="NZ_VWNA01000001.1"/>
</dbReference>
<keyword evidence="2" id="KW-0808">Transferase</keyword>
<feature type="domain" description="N-acetyltransferase" evidence="1">
    <location>
        <begin position="3"/>
        <end position="160"/>
    </location>
</feature>
<gene>
    <name evidence="2" type="ORF">F0357_05880</name>
</gene>
<dbReference type="Gene3D" id="3.40.630.90">
    <property type="match status" value="1"/>
</dbReference>
<dbReference type="InterPro" id="IPR041496">
    <property type="entry name" value="YitH/HolE_GNAT"/>
</dbReference>